<evidence type="ECO:0000313" key="2">
    <source>
        <dbReference type="EMBL" id="MDX5984696.1"/>
    </source>
</evidence>
<reference evidence="2 3" key="1">
    <citation type="submission" date="2023-11" db="EMBL/GenBank/DDBJ databases">
        <title>MicrobeMod: A computational toolkit for identifying prokaryotic methylation and restriction-modification with nanopore sequencing.</title>
        <authorList>
            <person name="Crits-Christoph A."/>
            <person name="Kang S.C."/>
            <person name="Lee H."/>
            <person name="Ostrov N."/>
        </authorList>
    </citation>
    <scope>NUCLEOTIDE SEQUENCE [LARGE SCALE GENOMIC DNA]</scope>
    <source>
        <strain evidence="2 3">ATCC 14820</strain>
    </source>
</reference>
<evidence type="ECO:0008006" key="4">
    <source>
        <dbReference type="Google" id="ProtNLM"/>
    </source>
</evidence>
<accession>A0ABU4PKK1</accession>
<organism evidence="2 3">
    <name type="scientific">Sphingomonas echinoides</name>
    <dbReference type="NCBI Taxonomy" id="59803"/>
    <lineage>
        <taxon>Bacteria</taxon>
        <taxon>Pseudomonadati</taxon>
        <taxon>Pseudomonadota</taxon>
        <taxon>Alphaproteobacteria</taxon>
        <taxon>Sphingomonadales</taxon>
        <taxon>Sphingomonadaceae</taxon>
        <taxon>Sphingomonas</taxon>
    </lineage>
</organism>
<keyword evidence="3" id="KW-1185">Reference proteome</keyword>
<evidence type="ECO:0000256" key="1">
    <source>
        <dbReference type="SAM" id="MobiDB-lite"/>
    </source>
</evidence>
<sequence>MTDATNEYGEEWRIEIGDSATPTVFLPIAGETGFDFKRSASSIDDSDKDGGKYGSGSFGQQTLTMSVKGNLKLPDLGFTRASTVSKTMPPHTPAKVMKGNIVKYSGSVAVGPISTTHNNNATVDYSFDMVNRGQPLVDDLGATA</sequence>
<protein>
    <recommendedName>
        <fullName evidence="4">Phage tail protein</fullName>
    </recommendedName>
</protein>
<gene>
    <name evidence="2" type="ORF">SIL82_10515</name>
</gene>
<dbReference type="EMBL" id="JAWXXV010000001">
    <property type="protein sequence ID" value="MDX5984696.1"/>
    <property type="molecule type" value="Genomic_DNA"/>
</dbReference>
<evidence type="ECO:0000313" key="3">
    <source>
        <dbReference type="Proteomes" id="UP001279660"/>
    </source>
</evidence>
<feature type="region of interest" description="Disordered" evidence="1">
    <location>
        <begin position="37"/>
        <end position="60"/>
    </location>
</feature>
<dbReference type="RefSeq" id="WP_010402999.1">
    <property type="nucleotide sequence ID" value="NZ_JAWXXV010000001.1"/>
</dbReference>
<proteinExistence type="predicted"/>
<comment type="caution">
    <text evidence="2">The sequence shown here is derived from an EMBL/GenBank/DDBJ whole genome shotgun (WGS) entry which is preliminary data.</text>
</comment>
<dbReference type="Proteomes" id="UP001279660">
    <property type="component" value="Unassembled WGS sequence"/>
</dbReference>
<name>A0ABU4PKK1_9SPHN</name>